<gene>
    <name evidence="1" type="ORF">MM236_12195</name>
</gene>
<evidence type="ECO:0008006" key="3">
    <source>
        <dbReference type="Google" id="ProtNLM"/>
    </source>
</evidence>
<name>A0ABS9UQ49_9BACT</name>
<sequence length="61" mass="7254">MENYADAIKHLENSLSKGDHYFNQFLADMIYDKIGDNDKARFYGQNALNNYPKHWVEKKEN</sequence>
<dbReference type="EMBL" id="JAKZGS010000009">
    <property type="protein sequence ID" value="MCH7398756.1"/>
    <property type="molecule type" value="Genomic_DNA"/>
</dbReference>
<protein>
    <recommendedName>
        <fullName evidence="3">Tetratricopeptide repeat-containing protein</fullName>
    </recommendedName>
</protein>
<proteinExistence type="predicted"/>
<dbReference type="RefSeq" id="WP_241275258.1">
    <property type="nucleotide sequence ID" value="NZ_JAKZGS010000009.1"/>
</dbReference>
<evidence type="ECO:0000313" key="2">
    <source>
        <dbReference type="Proteomes" id="UP001165488"/>
    </source>
</evidence>
<evidence type="ECO:0000313" key="1">
    <source>
        <dbReference type="EMBL" id="MCH7398756.1"/>
    </source>
</evidence>
<dbReference type="Proteomes" id="UP001165488">
    <property type="component" value="Unassembled WGS sequence"/>
</dbReference>
<accession>A0ABS9UQ49</accession>
<organism evidence="1 2">
    <name type="scientific">Belliella calami</name>
    <dbReference type="NCBI Taxonomy" id="2923436"/>
    <lineage>
        <taxon>Bacteria</taxon>
        <taxon>Pseudomonadati</taxon>
        <taxon>Bacteroidota</taxon>
        <taxon>Cytophagia</taxon>
        <taxon>Cytophagales</taxon>
        <taxon>Cyclobacteriaceae</taxon>
        <taxon>Belliella</taxon>
    </lineage>
</organism>
<keyword evidence="2" id="KW-1185">Reference proteome</keyword>
<comment type="caution">
    <text evidence="1">The sequence shown here is derived from an EMBL/GenBank/DDBJ whole genome shotgun (WGS) entry which is preliminary data.</text>
</comment>
<reference evidence="1" key="1">
    <citation type="submission" date="2022-03" db="EMBL/GenBank/DDBJ databases">
        <title>De novo assembled genomes of Belliella spp. (Cyclobacteriaceae) strains.</title>
        <authorList>
            <person name="Szabo A."/>
            <person name="Korponai K."/>
            <person name="Felfoldi T."/>
        </authorList>
    </citation>
    <scope>NUCLEOTIDE SEQUENCE</scope>
    <source>
        <strain evidence="1">DSM 107340</strain>
    </source>
</reference>